<dbReference type="SUPFAM" id="SSF53448">
    <property type="entry name" value="Nucleotide-diphospho-sugar transferases"/>
    <property type="match status" value="1"/>
</dbReference>
<dbReference type="PANTHER" id="PTHR46581:SF3">
    <property type="entry name" value="ARABINOSYLTRANSFERASE RRA3"/>
    <property type="match status" value="1"/>
</dbReference>
<keyword evidence="2" id="KW-0735">Signal-anchor</keyword>
<evidence type="ECO:0000313" key="10">
    <source>
        <dbReference type="Proteomes" id="UP000426265"/>
    </source>
</evidence>
<dbReference type="Proteomes" id="UP000434276">
    <property type="component" value="Unassembled WGS sequence"/>
</dbReference>
<keyword evidence="2" id="KW-1133">Transmembrane helix</keyword>
<dbReference type="InterPro" id="IPR029044">
    <property type="entry name" value="Nucleotide-diphossugar_trans"/>
</dbReference>
<dbReference type="ExpressionAtlas" id="A0A178WBS7">
    <property type="expression patterns" value="baseline and differential"/>
</dbReference>
<comment type="subcellular location">
    <subcellularLocation>
        <location evidence="2">Golgi apparatus membrane</location>
        <topology evidence="2">Single-pass type II membrane protein</topology>
    </subcellularLocation>
</comment>
<dbReference type="EMBL" id="CACRSJ010000104">
    <property type="protein sequence ID" value="VYS46571.1"/>
    <property type="molecule type" value="Genomic_DNA"/>
</dbReference>
<dbReference type="KEGG" id="ath:AT1G19360"/>
<keyword evidence="2" id="KW-0808">Transferase</keyword>
<dbReference type="Proteomes" id="UP000426265">
    <property type="component" value="Unassembled WGS sequence"/>
</dbReference>
<dbReference type="PANTHER" id="PTHR46581">
    <property type="entry name" value="ARABINOSYLTRANSFERASE RRA3"/>
    <property type="match status" value="1"/>
</dbReference>
<gene>
    <name evidence="7" type="ordered locus">AXX17_At1g20300</name>
    <name evidence="8" type="ORF">AN1_LOCUS2071</name>
    <name evidence="6" type="ORF">AT9943_LOCUS1678</name>
    <name evidence="5" type="ORF">C24_LOCUS1985</name>
</gene>
<evidence type="ECO:0000313" key="11">
    <source>
        <dbReference type="Proteomes" id="UP000434276"/>
    </source>
</evidence>
<evidence type="ECO:0000313" key="12">
    <source>
        <dbReference type="Proteomes" id="UP000516314"/>
    </source>
</evidence>
<dbReference type="Proteomes" id="UP000516314">
    <property type="component" value="Chromosome 1"/>
</dbReference>
<dbReference type="GO" id="GO:0000139">
    <property type="term" value="C:Golgi membrane"/>
    <property type="evidence" value="ECO:0007669"/>
    <property type="project" value="UniProtKB-SubCell"/>
</dbReference>
<evidence type="ECO:0000256" key="1">
    <source>
        <dbReference type="ARBA" id="ARBA00007033"/>
    </source>
</evidence>
<keyword evidence="2" id="KW-0812">Transmembrane</keyword>
<evidence type="ECO:0000313" key="7">
    <source>
        <dbReference type="EMBL" id="OAP15544.1"/>
    </source>
</evidence>
<feature type="transmembrane region" description="Helical" evidence="2">
    <location>
        <begin position="16"/>
        <end position="39"/>
    </location>
</feature>
<name>A0A178WBS7_ARATH</name>
<accession>A0A5S9V3G7</accession>
<dbReference type="OMA" id="DHAHEQF"/>
<dbReference type="Proteomes" id="UP000078284">
    <property type="component" value="Chromosome 1"/>
</dbReference>
<keyword evidence="3" id="KW-0175">Coiled coil</keyword>
<keyword evidence="2" id="KW-0328">Glycosyltransferase</keyword>
<evidence type="ECO:0000259" key="4">
    <source>
        <dbReference type="Pfam" id="PF03407"/>
    </source>
</evidence>
<evidence type="ECO:0000313" key="9">
    <source>
        <dbReference type="Proteomes" id="UP000078284"/>
    </source>
</evidence>
<dbReference type="EMBL" id="CACSHJ010000087">
    <property type="protein sequence ID" value="CAA0221515.1"/>
    <property type="molecule type" value="Genomic_DNA"/>
</dbReference>
<reference evidence="8 10" key="3">
    <citation type="submission" date="2019-11" db="EMBL/GenBank/DDBJ databases">
        <authorList>
            <person name="Jiao W.-B."/>
            <person name="Schneeberger K."/>
        </authorList>
    </citation>
    <scope>NUCLEOTIDE SEQUENCE [LARGE SCALE GENOMIC DNA]</scope>
    <source>
        <strain evidence="10">cv. An-1</strain>
        <strain evidence="11">cv. C24</strain>
    </source>
</reference>
<reference evidence="6 12" key="4">
    <citation type="submission" date="2020-09" db="EMBL/GenBank/DDBJ databases">
        <authorList>
            <person name="Ashkenazy H."/>
        </authorList>
    </citation>
    <scope>NUCLEOTIDE SEQUENCE [LARGE SCALE GENOMIC DNA]</scope>
    <source>
        <strain evidence="12">cv. Cdm-0</strain>
    </source>
</reference>
<reference evidence="9" key="1">
    <citation type="journal article" date="2016" name="Proc. Natl. Acad. Sci. U.S.A.">
        <title>Chromosome-level assembly of Arabidopsis thaliana Ler reveals the extent of translocation and inversion polymorphisms.</title>
        <authorList>
            <person name="Zapata L."/>
            <person name="Ding J."/>
            <person name="Willing E.M."/>
            <person name="Hartwig B."/>
            <person name="Bezdan D."/>
            <person name="Jiao W.B."/>
            <person name="Patel V."/>
            <person name="Velikkakam James G."/>
            <person name="Koornneef M."/>
            <person name="Ossowski S."/>
            <person name="Schneeberger K."/>
        </authorList>
    </citation>
    <scope>NUCLEOTIDE SEQUENCE [LARGE SCALE GENOMIC DNA]</scope>
    <source>
        <strain evidence="9">cv. Landsberg erecta</strain>
    </source>
</reference>
<dbReference type="PROSITE" id="PS51257">
    <property type="entry name" value="PROKAR_LIPOPROTEIN"/>
    <property type="match status" value="1"/>
</dbReference>
<accession>A0A178WBS7</accession>
<dbReference type="GO" id="GO:0071555">
    <property type="term" value="P:cell wall organization"/>
    <property type="evidence" value="ECO:0007669"/>
    <property type="project" value="UniProtKB-KW"/>
</dbReference>
<evidence type="ECO:0000313" key="8">
    <source>
        <dbReference type="EMBL" id="VYS46571.1"/>
    </source>
</evidence>
<dbReference type="InterPro" id="IPR044290">
    <property type="entry name" value="RRA1/2/3"/>
</dbReference>
<dbReference type="EMBL" id="LUHQ01000001">
    <property type="protein sequence ID" value="OAP15544.1"/>
    <property type="molecule type" value="Genomic_DNA"/>
</dbReference>
<sequence>MAGRRDRSQQLRGSRIAIAILIGIFIGCVCAVLFPYGFFNSSSSLKASEHLSKSSNQVGSSACESPERVKMLKSDFVTLSEKNAELKKQVRELTEKLRLAEQGSDNARKQVLALGTQIKAGPFGTVKSLRTNPTILPDESINPRLAKILEEIAVDKEVIVALANANVKAMLEVQIASIKRVGITNYLVVALDDYIENLCKENDVAYYKRDPDKDVDTVGKTGGNHAVSGLKFRVLREFLQLGYGVLLSDVDIVFLQNPFSHLYRDSDVESMSDGHDNHTAYGFNDVFDEPAMGWARYAHTMRIWVFNSGFFYLRPTIPSIELLDRVADRLSKAKVWDQAVFNEELFYPSHPEYTALHASKRVMDMYEFMNSKVLFKTVRKNHELKKKVKPVIVHVNYHPDKLNRMQAVVEFYVNGKQDALDSFPDGSE</sequence>
<dbReference type="InterPro" id="IPR005069">
    <property type="entry name" value="Nucl-diP-sugar_transferase"/>
</dbReference>
<protein>
    <recommendedName>
        <fullName evidence="2">Glycosyltransferase</fullName>
        <ecNumber evidence="2">2.4.2.-</ecNumber>
    </recommendedName>
</protein>
<keyword evidence="2" id="KW-0472">Membrane</keyword>
<reference evidence="7" key="2">
    <citation type="submission" date="2016-03" db="EMBL/GenBank/DDBJ databases">
        <title>Full-length assembly of Arabidopsis thaliana Ler reveals the complement of translocations and inversions.</title>
        <authorList>
            <person name="Zapata L."/>
            <person name="Schneeberger K."/>
            <person name="Ossowski S."/>
        </authorList>
    </citation>
    <scope>NUCLEOTIDE SEQUENCE [LARGE SCALE GENOMIC DNA]</scope>
    <source>
        <tissue evidence="7">Leaf</tissue>
    </source>
</reference>
<dbReference type="GO" id="GO:0080147">
    <property type="term" value="P:root hair cell development"/>
    <property type="evidence" value="ECO:0007669"/>
    <property type="project" value="InterPro"/>
</dbReference>
<evidence type="ECO:0000256" key="3">
    <source>
        <dbReference type="SAM" id="Coils"/>
    </source>
</evidence>
<dbReference type="EC" id="2.4.2.-" evidence="2"/>
<evidence type="ECO:0000256" key="2">
    <source>
        <dbReference type="RuleBase" id="RU363055"/>
    </source>
</evidence>
<dbReference type="OrthoDB" id="540503at2759"/>
<keyword evidence="2" id="KW-0333">Golgi apparatus</keyword>
<comment type="similarity">
    <text evidence="1 2">Belongs to the glycosyltransferase 77 family.</text>
</comment>
<evidence type="ECO:0000313" key="5">
    <source>
        <dbReference type="EMBL" id="CAA0221515.1"/>
    </source>
</evidence>
<dbReference type="GO" id="GO:0016757">
    <property type="term" value="F:glycosyltransferase activity"/>
    <property type="evidence" value="ECO:0007669"/>
    <property type="project" value="UniProtKB-KW"/>
</dbReference>
<dbReference type="EMBL" id="LR881466">
    <property type="protein sequence ID" value="CAD5313172.1"/>
    <property type="molecule type" value="Genomic_DNA"/>
</dbReference>
<evidence type="ECO:0000313" key="6">
    <source>
        <dbReference type="EMBL" id="CAD5313172.1"/>
    </source>
</evidence>
<dbReference type="AlphaFoldDB" id="A0A178WBS7"/>
<organism evidence="7 9">
    <name type="scientific">Arabidopsis thaliana</name>
    <name type="common">Mouse-ear cress</name>
    <dbReference type="NCBI Taxonomy" id="3702"/>
    <lineage>
        <taxon>Eukaryota</taxon>
        <taxon>Viridiplantae</taxon>
        <taxon>Streptophyta</taxon>
        <taxon>Embryophyta</taxon>
        <taxon>Tracheophyta</taxon>
        <taxon>Spermatophyta</taxon>
        <taxon>Magnoliopsida</taxon>
        <taxon>eudicotyledons</taxon>
        <taxon>Gunneridae</taxon>
        <taxon>Pentapetalae</taxon>
        <taxon>rosids</taxon>
        <taxon>malvids</taxon>
        <taxon>Brassicales</taxon>
        <taxon>Brassicaceae</taxon>
        <taxon>Camelineae</taxon>
        <taxon>Arabidopsis</taxon>
    </lineage>
</organism>
<keyword evidence="2" id="KW-0961">Cell wall biogenesis/degradation</keyword>
<feature type="domain" description="Nucleotide-diphospho-sugar transferase" evidence="4">
    <location>
        <begin position="183"/>
        <end position="405"/>
    </location>
</feature>
<dbReference type="Pfam" id="PF03407">
    <property type="entry name" value="Nucleotid_trans"/>
    <property type="match status" value="1"/>
</dbReference>
<proteinExistence type="inferred from homology"/>
<feature type="coiled-coil region" evidence="3">
    <location>
        <begin position="69"/>
        <end position="110"/>
    </location>
</feature>